<name>A0ACB9ABJ5_ARCLA</name>
<evidence type="ECO:0000313" key="2">
    <source>
        <dbReference type="Proteomes" id="UP001055879"/>
    </source>
</evidence>
<evidence type="ECO:0000313" key="1">
    <source>
        <dbReference type="EMBL" id="KAI3707168.1"/>
    </source>
</evidence>
<sequence length="67" mass="7716">MWTKVKQDRPLLPILPHVKLSCFEPTVPLGIRFEGKIGIWKELFDALLACTSLYKLVMHFDMVKVCA</sequence>
<gene>
    <name evidence="1" type="ORF">L6452_25447</name>
</gene>
<dbReference type="EMBL" id="CM042054">
    <property type="protein sequence ID" value="KAI3707168.1"/>
    <property type="molecule type" value="Genomic_DNA"/>
</dbReference>
<accession>A0ACB9ABJ5</accession>
<organism evidence="1 2">
    <name type="scientific">Arctium lappa</name>
    <name type="common">Greater burdock</name>
    <name type="synonym">Lappa major</name>
    <dbReference type="NCBI Taxonomy" id="4217"/>
    <lineage>
        <taxon>Eukaryota</taxon>
        <taxon>Viridiplantae</taxon>
        <taxon>Streptophyta</taxon>
        <taxon>Embryophyta</taxon>
        <taxon>Tracheophyta</taxon>
        <taxon>Spermatophyta</taxon>
        <taxon>Magnoliopsida</taxon>
        <taxon>eudicotyledons</taxon>
        <taxon>Gunneridae</taxon>
        <taxon>Pentapetalae</taxon>
        <taxon>asterids</taxon>
        <taxon>campanulids</taxon>
        <taxon>Asterales</taxon>
        <taxon>Asteraceae</taxon>
        <taxon>Carduoideae</taxon>
        <taxon>Cardueae</taxon>
        <taxon>Arctiinae</taxon>
        <taxon>Arctium</taxon>
    </lineage>
</organism>
<comment type="caution">
    <text evidence="1">The sequence shown here is derived from an EMBL/GenBank/DDBJ whole genome shotgun (WGS) entry which is preliminary data.</text>
</comment>
<protein>
    <submittedName>
        <fullName evidence="1">Uncharacterized protein</fullName>
    </submittedName>
</protein>
<reference evidence="2" key="1">
    <citation type="journal article" date="2022" name="Mol. Ecol. Resour.">
        <title>The genomes of chicory, endive, great burdock and yacon provide insights into Asteraceae palaeo-polyploidization history and plant inulin production.</title>
        <authorList>
            <person name="Fan W."/>
            <person name="Wang S."/>
            <person name="Wang H."/>
            <person name="Wang A."/>
            <person name="Jiang F."/>
            <person name="Liu H."/>
            <person name="Zhao H."/>
            <person name="Xu D."/>
            <person name="Zhang Y."/>
        </authorList>
    </citation>
    <scope>NUCLEOTIDE SEQUENCE [LARGE SCALE GENOMIC DNA]</scope>
    <source>
        <strain evidence="2">cv. Niubang</strain>
    </source>
</reference>
<reference evidence="1 2" key="2">
    <citation type="journal article" date="2022" name="Mol. Ecol. Resour.">
        <title>The genomes of chicory, endive, great burdock and yacon provide insights into Asteraceae paleo-polyploidization history and plant inulin production.</title>
        <authorList>
            <person name="Fan W."/>
            <person name="Wang S."/>
            <person name="Wang H."/>
            <person name="Wang A."/>
            <person name="Jiang F."/>
            <person name="Liu H."/>
            <person name="Zhao H."/>
            <person name="Xu D."/>
            <person name="Zhang Y."/>
        </authorList>
    </citation>
    <scope>NUCLEOTIDE SEQUENCE [LARGE SCALE GENOMIC DNA]</scope>
    <source>
        <strain evidence="2">cv. Niubang</strain>
    </source>
</reference>
<proteinExistence type="predicted"/>
<dbReference type="Proteomes" id="UP001055879">
    <property type="component" value="Linkage Group LG08"/>
</dbReference>
<keyword evidence="2" id="KW-1185">Reference proteome</keyword>